<reference evidence="2" key="1">
    <citation type="submission" date="2018-05" db="EMBL/GenBank/DDBJ databases">
        <authorList>
            <person name="Lanie J.A."/>
            <person name="Ng W.-L."/>
            <person name="Kazmierczak K.M."/>
            <person name="Andrzejewski T.M."/>
            <person name="Davidsen T.M."/>
            <person name="Wayne K.J."/>
            <person name="Tettelin H."/>
            <person name="Glass J.I."/>
            <person name="Rusch D."/>
            <person name="Podicherti R."/>
            <person name="Tsui H.-C.T."/>
            <person name="Winkler M.E."/>
        </authorList>
    </citation>
    <scope>NUCLEOTIDE SEQUENCE</scope>
</reference>
<feature type="region of interest" description="Disordered" evidence="1">
    <location>
        <begin position="1"/>
        <end position="24"/>
    </location>
</feature>
<protein>
    <submittedName>
        <fullName evidence="2">Uncharacterized protein</fullName>
    </submittedName>
</protein>
<sequence>MSALSSLQADTANRPVGLPVGEVS</sequence>
<name>A0A381X6V1_9ZZZZ</name>
<dbReference type="AlphaFoldDB" id="A0A381X6V1"/>
<evidence type="ECO:0000256" key="1">
    <source>
        <dbReference type="SAM" id="MobiDB-lite"/>
    </source>
</evidence>
<dbReference type="EMBL" id="UINC01013972">
    <property type="protein sequence ID" value="SVA59927.1"/>
    <property type="molecule type" value="Genomic_DNA"/>
</dbReference>
<organism evidence="2">
    <name type="scientific">marine metagenome</name>
    <dbReference type="NCBI Taxonomy" id="408172"/>
    <lineage>
        <taxon>unclassified sequences</taxon>
        <taxon>metagenomes</taxon>
        <taxon>ecological metagenomes</taxon>
    </lineage>
</organism>
<evidence type="ECO:0000313" key="2">
    <source>
        <dbReference type="EMBL" id="SVA59927.1"/>
    </source>
</evidence>
<gene>
    <name evidence="2" type="ORF">METZ01_LOCUS112781</name>
</gene>
<feature type="compositionally biased region" description="Polar residues" evidence="1">
    <location>
        <begin position="1"/>
        <end position="11"/>
    </location>
</feature>
<accession>A0A381X6V1</accession>
<proteinExistence type="predicted"/>